<gene>
    <name evidence="3" type="ORF">MGLY_33960</name>
</gene>
<evidence type="ECO:0000313" key="3">
    <source>
        <dbReference type="EMBL" id="QGP93971.1"/>
    </source>
</evidence>
<reference evidence="3 4" key="1">
    <citation type="submission" date="2019-11" db="EMBL/GenBank/DDBJ databases">
        <title>Genome sequence of Moorella glycerini DSM11254.</title>
        <authorList>
            <person name="Poehlein A."/>
            <person name="Boeer T."/>
            <person name="Daniel R."/>
        </authorList>
    </citation>
    <scope>NUCLEOTIDE SEQUENCE [LARGE SCALE GENOMIC DNA]</scope>
    <source>
        <strain evidence="3 4">DSM 11254</strain>
    </source>
</reference>
<dbReference type="InterPro" id="IPR058495">
    <property type="entry name" value="DUF8182"/>
</dbReference>
<dbReference type="Proteomes" id="UP000425916">
    <property type="component" value="Chromosome"/>
</dbReference>
<dbReference type="Pfam" id="PF26554">
    <property type="entry name" value="DUF8182"/>
    <property type="match status" value="1"/>
</dbReference>
<dbReference type="InterPro" id="IPR021778">
    <property type="entry name" value="Se/S_carrier-like"/>
</dbReference>
<keyword evidence="4" id="KW-1185">Reference proteome</keyword>
<feature type="domain" description="Putative Se/S carrier protein-like" evidence="1">
    <location>
        <begin position="22"/>
        <end position="87"/>
    </location>
</feature>
<evidence type="ECO:0000259" key="1">
    <source>
        <dbReference type="Pfam" id="PF11823"/>
    </source>
</evidence>
<feature type="domain" description="DUF8182" evidence="2">
    <location>
        <begin position="98"/>
        <end position="180"/>
    </location>
</feature>
<dbReference type="EMBL" id="CP046244">
    <property type="protein sequence ID" value="QGP93971.1"/>
    <property type="molecule type" value="Genomic_DNA"/>
</dbReference>
<dbReference type="RefSeq" id="WP_170291157.1">
    <property type="nucleotide sequence ID" value="NZ_CP046244.1"/>
</dbReference>
<name>A0A6I5ZXH3_9FIRM</name>
<evidence type="ECO:0000259" key="2">
    <source>
        <dbReference type="Pfam" id="PF26554"/>
    </source>
</evidence>
<protein>
    <submittedName>
        <fullName evidence="3">Uncharacterized protein</fullName>
    </submittedName>
</protein>
<dbReference type="AlphaFoldDB" id="A0A6I5ZXH3"/>
<accession>A0A6I5ZXH3</accession>
<organism evidence="3 4">
    <name type="scientific">Neomoorella glycerini</name>
    <dbReference type="NCBI Taxonomy" id="55779"/>
    <lineage>
        <taxon>Bacteria</taxon>
        <taxon>Bacillati</taxon>
        <taxon>Bacillota</taxon>
        <taxon>Clostridia</taxon>
        <taxon>Neomoorellales</taxon>
        <taxon>Neomoorellaceae</taxon>
        <taxon>Neomoorella</taxon>
    </lineage>
</organism>
<dbReference type="Pfam" id="PF11823">
    <property type="entry name" value="Se_S_carrier"/>
    <property type="match status" value="1"/>
</dbReference>
<sequence length="184" mass="20071">MVLSWLKNKAVAARAGTADARGLIIFATVEEAMHAEKVLKKAGFDCKLVAPPPGMRKGCDLALEIDLVEQTAVARALTGRVSYMGIYPFKGEIELLQVEKVTWFTGHVMVKAGNMKLVFDRKTGVIVNISGGGCPDIPYLYTRLVGTHLEAAPRPRDEGRTLCALMLDRALEKALEIWKEAAST</sequence>
<evidence type="ECO:0000313" key="4">
    <source>
        <dbReference type="Proteomes" id="UP000425916"/>
    </source>
</evidence>
<proteinExistence type="predicted"/>